<reference evidence="2 3" key="1">
    <citation type="submission" date="2018-11" db="EMBL/GenBank/DDBJ databases">
        <authorList>
            <person name="Huo Y."/>
        </authorList>
    </citation>
    <scope>NUCLEOTIDE SEQUENCE [LARGE SCALE GENOMIC DNA]</scope>
    <source>
        <strain evidence="2 3">DSM 30132</strain>
    </source>
</reference>
<name>A0A427M4S3_9HYPH</name>
<dbReference type="AlphaFoldDB" id="A0A427M4S3"/>
<evidence type="ECO:0000313" key="3">
    <source>
        <dbReference type="Proteomes" id="UP000277279"/>
    </source>
</evidence>
<organism evidence="2 3">
    <name type="scientific">Rhizobium pisi</name>
    <dbReference type="NCBI Taxonomy" id="574561"/>
    <lineage>
        <taxon>Bacteria</taxon>
        <taxon>Pseudomonadati</taxon>
        <taxon>Pseudomonadota</taxon>
        <taxon>Alphaproteobacteria</taxon>
        <taxon>Hyphomicrobiales</taxon>
        <taxon>Rhizobiaceae</taxon>
        <taxon>Rhizobium/Agrobacterium group</taxon>
        <taxon>Rhizobium</taxon>
    </lineage>
</organism>
<dbReference type="RefSeq" id="WP_125851274.1">
    <property type="nucleotide sequence ID" value="NZ_JACHXH010000058.1"/>
</dbReference>
<evidence type="ECO:0000313" key="2">
    <source>
        <dbReference type="EMBL" id="RSB58721.1"/>
    </source>
</evidence>
<evidence type="ECO:0000313" key="4">
    <source>
        <dbReference type="Proteomes" id="UP000518315"/>
    </source>
</evidence>
<proteinExistence type="predicted"/>
<comment type="caution">
    <text evidence="2">The sequence shown here is derived from an EMBL/GenBank/DDBJ whole genome shotgun (WGS) entry which is preliminary data.</text>
</comment>
<sequence length="227" mass="25470">MVSYSGDQHTSDRLLSLLRAQADKLVALWSNTIQFDVRHELESVTALTTLVAWPGWHPESAFDFLTIRSFDGDVPAICISPFEDTPRKVVSVPELVEYINTALNSSAAVEVLNAMSERAYESYRNKTELHRQDHFEKVQVGHPFLDSRGRLCAKLSVNGVSGFIKAATLKKLAIPPGEAGSAYGFRDREDFFAKLTLLGPARVRLTEKEVSELVEWARYILSLNIRM</sequence>
<protein>
    <submittedName>
        <fullName evidence="2">Uncharacterized protein</fullName>
    </submittedName>
</protein>
<dbReference type="Proteomes" id="UP000518315">
    <property type="component" value="Unassembled WGS sequence"/>
</dbReference>
<dbReference type="Proteomes" id="UP000277279">
    <property type="component" value="Unassembled WGS sequence"/>
</dbReference>
<accession>A0A427M4S3</accession>
<dbReference type="EMBL" id="JACHXH010000058">
    <property type="protein sequence ID" value="MBB3139136.1"/>
    <property type="molecule type" value="Genomic_DNA"/>
</dbReference>
<gene>
    <name evidence="2" type="ORF">EFD55_32975</name>
    <name evidence="1" type="ORF">FHS26_006922</name>
</gene>
<keyword evidence="4" id="KW-1185">Reference proteome</keyword>
<reference evidence="1 4" key="2">
    <citation type="submission" date="2020-08" db="EMBL/GenBank/DDBJ databases">
        <title>Genomic Encyclopedia of Type Strains, Phase III (KMG-III): the genomes of soil and plant-associated and newly described type strains.</title>
        <authorList>
            <person name="Whitman W."/>
        </authorList>
    </citation>
    <scope>NUCLEOTIDE SEQUENCE [LARGE SCALE GENOMIC DNA]</scope>
    <source>
        <strain evidence="1 4">CECT 4113</strain>
    </source>
</reference>
<dbReference type="EMBL" id="RJJT01000057">
    <property type="protein sequence ID" value="RSB58721.1"/>
    <property type="molecule type" value="Genomic_DNA"/>
</dbReference>
<evidence type="ECO:0000313" key="1">
    <source>
        <dbReference type="EMBL" id="MBB3139136.1"/>
    </source>
</evidence>